<dbReference type="PROSITE" id="PS50994">
    <property type="entry name" value="INTEGRASE"/>
    <property type="match status" value="1"/>
</dbReference>
<feature type="compositionally biased region" description="Low complexity" evidence="2">
    <location>
        <begin position="336"/>
        <end position="348"/>
    </location>
</feature>
<dbReference type="InterPro" id="IPR057670">
    <property type="entry name" value="SH3_retrovirus"/>
</dbReference>
<dbReference type="PANTHER" id="PTHR11439">
    <property type="entry name" value="GAG-POL-RELATED RETROTRANSPOSON"/>
    <property type="match status" value="1"/>
</dbReference>
<keyword evidence="5" id="KW-1185">Reference proteome</keyword>
<dbReference type="InterPro" id="IPR012337">
    <property type="entry name" value="RNaseH-like_sf"/>
</dbReference>
<keyword evidence="1" id="KW-0378">Hydrolase</keyword>
<dbReference type="SUPFAM" id="SSF53098">
    <property type="entry name" value="Ribonuclease H-like"/>
    <property type="match status" value="1"/>
</dbReference>
<feature type="region of interest" description="Disordered" evidence="2">
    <location>
        <begin position="895"/>
        <end position="924"/>
    </location>
</feature>
<keyword evidence="1" id="KW-0645">Protease</keyword>
<dbReference type="GO" id="GO:0003676">
    <property type="term" value="F:nucleic acid binding"/>
    <property type="evidence" value="ECO:0007669"/>
    <property type="project" value="InterPro"/>
</dbReference>
<dbReference type="Pfam" id="PF00665">
    <property type="entry name" value="rve"/>
    <property type="match status" value="1"/>
</dbReference>
<dbReference type="InterPro" id="IPR013103">
    <property type="entry name" value="RVT_2"/>
</dbReference>
<dbReference type="GO" id="GO:0004190">
    <property type="term" value="F:aspartic-type endopeptidase activity"/>
    <property type="evidence" value="ECO:0007669"/>
    <property type="project" value="UniProtKB-KW"/>
</dbReference>
<keyword evidence="1" id="KW-0064">Aspartyl protease</keyword>
<feature type="region of interest" description="Disordered" evidence="2">
    <location>
        <begin position="1"/>
        <end position="21"/>
    </location>
</feature>
<dbReference type="GO" id="GO:0015074">
    <property type="term" value="P:DNA integration"/>
    <property type="evidence" value="ECO:0007669"/>
    <property type="project" value="InterPro"/>
</dbReference>
<feature type="domain" description="Integrase catalytic" evidence="3">
    <location>
        <begin position="648"/>
        <end position="770"/>
    </location>
</feature>
<dbReference type="OrthoDB" id="1740642at2759"/>
<dbReference type="InterPro" id="IPR036397">
    <property type="entry name" value="RNaseH_sf"/>
</dbReference>
<dbReference type="Pfam" id="PF22936">
    <property type="entry name" value="Pol_BBD"/>
    <property type="match status" value="1"/>
</dbReference>
<name>A0A5N6LPI2_9ASTR</name>
<dbReference type="Gene3D" id="3.30.420.10">
    <property type="entry name" value="Ribonuclease H-like superfamily/Ribonuclease H"/>
    <property type="match status" value="1"/>
</dbReference>
<evidence type="ECO:0000256" key="2">
    <source>
        <dbReference type="SAM" id="MobiDB-lite"/>
    </source>
</evidence>
<dbReference type="Proteomes" id="UP000326396">
    <property type="component" value="Linkage Group LG9"/>
</dbReference>
<dbReference type="Pfam" id="PF07727">
    <property type="entry name" value="RVT_2"/>
    <property type="match status" value="1"/>
</dbReference>
<reference evidence="4 5" key="1">
    <citation type="submission" date="2019-05" db="EMBL/GenBank/DDBJ databases">
        <title>Mikania micrantha, genome provides insights into the molecular mechanism of rapid growth.</title>
        <authorList>
            <person name="Liu B."/>
        </authorList>
    </citation>
    <scope>NUCLEOTIDE SEQUENCE [LARGE SCALE GENOMIC DNA]</scope>
    <source>
        <strain evidence="4">NLD-2019</strain>
        <tissue evidence="4">Leaf</tissue>
    </source>
</reference>
<dbReference type="Pfam" id="PF25597">
    <property type="entry name" value="SH3_retrovirus"/>
    <property type="match status" value="1"/>
</dbReference>
<accession>A0A5N6LPI2</accession>
<feature type="compositionally biased region" description="Basic and acidic residues" evidence="2">
    <location>
        <begin position="357"/>
        <end position="377"/>
    </location>
</feature>
<organism evidence="4 5">
    <name type="scientific">Mikania micrantha</name>
    <name type="common">bitter vine</name>
    <dbReference type="NCBI Taxonomy" id="192012"/>
    <lineage>
        <taxon>Eukaryota</taxon>
        <taxon>Viridiplantae</taxon>
        <taxon>Streptophyta</taxon>
        <taxon>Embryophyta</taxon>
        <taxon>Tracheophyta</taxon>
        <taxon>Spermatophyta</taxon>
        <taxon>Magnoliopsida</taxon>
        <taxon>eudicotyledons</taxon>
        <taxon>Gunneridae</taxon>
        <taxon>Pentapetalae</taxon>
        <taxon>asterids</taxon>
        <taxon>campanulids</taxon>
        <taxon>Asterales</taxon>
        <taxon>Asteraceae</taxon>
        <taxon>Asteroideae</taxon>
        <taxon>Heliantheae alliance</taxon>
        <taxon>Eupatorieae</taxon>
        <taxon>Mikania</taxon>
    </lineage>
</organism>
<dbReference type="InterPro" id="IPR001584">
    <property type="entry name" value="Integrase_cat-core"/>
</dbReference>
<evidence type="ECO:0000313" key="5">
    <source>
        <dbReference type="Proteomes" id="UP000326396"/>
    </source>
</evidence>
<dbReference type="SUPFAM" id="SSF56672">
    <property type="entry name" value="DNA/RNA polymerases"/>
    <property type="match status" value="1"/>
</dbReference>
<sequence>MAIDSTDNSCSPSSTSQVSSESKSKLCSESCISAFASIREINVELINEKFELEKAVAKNKIDFEKALNEKESEIYKLKCLLSDEKARVEVMLVKHNDLKQTLAATQVNCEKCVESWDSVYQSTKSSKMSDSVDISEGESSVCKIESETVEVETYSYSIGCTNVIQDDTCQDSVLIEIDPDEKVSNVLNLHLIKSDGDGIGEKDARLLISQSVSSAVVEKADNSTTDDEKCVDRQVLKNNSSEVVNTSAVVKMSTNTDVPNVLKNKSSVSKSSVFVYTYKEKQKRVPCEICRLFNHSSDECWYRKGSKFNKIKHKNKNIIKMKNEFSSKFVSESSVGSKSEKTSQGNKSNKSKKGKRVVPDSKKQHLKDSSLIKETKVIKHKNQKSGSVVSNEIKILTHNHNQLILMMQQLLGRVNLAEASVASFQKKKTKSKVKANSSDKNDSSVASTANGPSACQNSIWYVDSGGSMHMTGSRSLLNDYFIGRKVFVSFGNDAKGYIIGKGYVTNGEIRFDDVNHVENLKYNLLSVSQMCDKGHISLFTKQDCRILSSEVLPLIGKVLDENTLLKANRVGKVYAFDLSQKISVKGHPCLFSKASFKESNLWHRRLGHVNLKNMNQLVKHGLVRGLPMKDFSCDENCTACLKGKQHKVSFPPIGDLKSTGCLQMLHMDLFGPVKVMSMAKKKYCLVIVDDYSRFVWTFFLHSKDEVAKSIINFVLYVEKQYSLPIKCVRSDNGTEFRNHILDEFYLAKGIKRQYSIPRTPEQNGVAEAVNTACYVQNRVLVNPRWLKTPYEMLHTLTPLISFFRAFGCPCYILNTKDQLPKFDSKVDAGYFVGYSSTCKAYRVFNCRTKMVEETLHVKFNECPKDSIPQNPVEMFNLDILQHESFQSPVESIGVEDDAPKAVPPTASTETTQGSHDDDDESTHLFRFSDNLPMSAKSDAPPAPVVPPNTNADEILESSQSFEIPAELFPGSSSTSAATGPPANTCTDLIPYQELKDHPLSQVLGDISAGVSTRSQLSNFCLYALFVSQQEPKNYHTALRDNGWVEAMQLELLQFKKQQVWELVPLPHGKCAIGTKWVFRNKTDENGQIIKNKARLVVQGFSQKEGIDYDETFAPVARLEAIRLFLAYAALHNLKVFQMDVKSAFLYGKIKEEVYVCQPPGFEDNKHPDWVYKLDKALYGLKQAPRAWYDTLSTFLLQNNFTRGSIDKTLFIKKVGQHKLLVQIYVDDIIFASSDPKLCADFTELMTKNFEMSVMGELQFFLGLQIKQSTDGIFIHQSKYTKELLKKFDLQNCKQCSNPMSSTTQLDADLKGKSVDETLYRCMIGSLMYLTASRPDIMFATCVCARFQAAPKESHLIAVKRIFRYLQGTQSLGIWYSTGHSCKLVAFSDSDYAGCKLTRKSTSGGCQFLGNCLVSWQSKKQTSVATSTAEAEYIAAASCTSRILWLQTQLLDYGIKKSKTPLLMDSASALWSD</sequence>
<proteinExistence type="predicted"/>
<dbReference type="InterPro" id="IPR043502">
    <property type="entry name" value="DNA/RNA_pol_sf"/>
</dbReference>
<dbReference type="CDD" id="cd09272">
    <property type="entry name" value="RNase_HI_RT_Ty1"/>
    <property type="match status" value="1"/>
</dbReference>
<evidence type="ECO:0000313" key="4">
    <source>
        <dbReference type="EMBL" id="KAD2394097.1"/>
    </source>
</evidence>
<dbReference type="InterPro" id="IPR054722">
    <property type="entry name" value="PolX-like_BBD"/>
</dbReference>
<protein>
    <recommendedName>
        <fullName evidence="3">Integrase catalytic domain-containing protein</fullName>
    </recommendedName>
</protein>
<evidence type="ECO:0000259" key="3">
    <source>
        <dbReference type="PROSITE" id="PS50994"/>
    </source>
</evidence>
<evidence type="ECO:0000256" key="1">
    <source>
        <dbReference type="ARBA" id="ARBA00022750"/>
    </source>
</evidence>
<dbReference type="InterPro" id="IPR025724">
    <property type="entry name" value="GAG-pre-integrase_dom"/>
</dbReference>
<dbReference type="EMBL" id="SZYD01000019">
    <property type="protein sequence ID" value="KAD2394097.1"/>
    <property type="molecule type" value="Genomic_DNA"/>
</dbReference>
<feature type="region of interest" description="Disordered" evidence="2">
    <location>
        <begin position="427"/>
        <end position="451"/>
    </location>
</feature>
<dbReference type="PANTHER" id="PTHR11439:SF509">
    <property type="entry name" value="RNA-DIRECTED DNA POLYMERASE"/>
    <property type="match status" value="1"/>
</dbReference>
<dbReference type="Pfam" id="PF13976">
    <property type="entry name" value="gag_pre-integrs"/>
    <property type="match status" value="1"/>
</dbReference>
<comment type="caution">
    <text evidence="4">The sequence shown here is derived from an EMBL/GenBank/DDBJ whole genome shotgun (WGS) entry which is preliminary data.</text>
</comment>
<gene>
    <name evidence="4" type="ORF">E3N88_41074</name>
</gene>
<feature type="region of interest" description="Disordered" evidence="2">
    <location>
        <begin position="336"/>
        <end position="384"/>
    </location>
</feature>